<organism evidence="1 2">
    <name type="scientific">Leifsonia aquatica</name>
    <name type="common">Corynebacterium aquaticum</name>
    <dbReference type="NCBI Taxonomy" id="144185"/>
    <lineage>
        <taxon>Bacteria</taxon>
        <taxon>Bacillati</taxon>
        <taxon>Actinomycetota</taxon>
        <taxon>Actinomycetes</taxon>
        <taxon>Micrococcales</taxon>
        <taxon>Microbacteriaceae</taxon>
        <taxon>Leifsonia</taxon>
    </lineage>
</organism>
<dbReference type="AlphaFoldDB" id="A0A7W4UUU9"/>
<protein>
    <recommendedName>
        <fullName evidence="3">Peptidase C39-like domain-containing protein</fullName>
    </recommendedName>
</protein>
<accession>A0A7W4UUU9</accession>
<proteinExistence type="predicted"/>
<keyword evidence="2" id="KW-1185">Reference proteome</keyword>
<evidence type="ECO:0008006" key="3">
    <source>
        <dbReference type="Google" id="ProtNLM"/>
    </source>
</evidence>
<dbReference type="RefSeq" id="WP_021763629.1">
    <property type="nucleotide sequence ID" value="NZ_JACHVP010000001.1"/>
</dbReference>
<dbReference type="Proteomes" id="UP000538196">
    <property type="component" value="Unassembled WGS sequence"/>
</dbReference>
<comment type="caution">
    <text evidence="1">The sequence shown here is derived from an EMBL/GenBank/DDBJ whole genome shotgun (WGS) entry which is preliminary data.</text>
</comment>
<gene>
    <name evidence="1" type="ORF">FHX33_001392</name>
</gene>
<sequence length="212" mass="23521">MTVPTPYRFPYESQWGDLRCNEPLIVRGESPARHHDWAADGYASEAEYEFWAAHVCGLACLRSVLRAWRPELGVVPMARLIDGAVEAGALVRREDTVDGLYYRPFLSWISDAFGIEGEVVERTATAEFLPLVRPGQVVLASVSPEIRWPDRPNERRGGHLVLVHGRDGDRFVFHNPSGIGPTAADATADVATFGRFHAERGMVLRDGRAALL</sequence>
<evidence type="ECO:0000313" key="1">
    <source>
        <dbReference type="EMBL" id="MBB2966660.1"/>
    </source>
</evidence>
<evidence type="ECO:0000313" key="2">
    <source>
        <dbReference type="Proteomes" id="UP000538196"/>
    </source>
</evidence>
<name>A0A7W4UUU9_LEIAQ</name>
<reference evidence="1 2" key="1">
    <citation type="submission" date="2020-08" db="EMBL/GenBank/DDBJ databases">
        <title>Sequencing the genomes of 1000 actinobacteria strains.</title>
        <authorList>
            <person name="Klenk H.-P."/>
        </authorList>
    </citation>
    <scope>NUCLEOTIDE SEQUENCE [LARGE SCALE GENOMIC DNA]</scope>
    <source>
        <strain evidence="1 2">DSM 20146</strain>
    </source>
</reference>
<dbReference type="EMBL" id="JACHVP010000001">
    <property type="protein sequence ID" value="MBB2966660.1"/>
    <property type="molecule type" value="Genomic_DNA"/>
</dbReference>